<feature type="non-terminal residue" evidence="5">
    <location>
        <position position="1431"/>
    </location>
</feature>
<dbReference type="Gene3D" id="1.20.58.1120">
    <property type="match status" value="1"/>
</dbReference>
<evidence type="ECO:0000313" key="5">
    <source>
        <dbReference type="EMBL" id="KAF8817901.1"/>
    </source>
</evidence>
<dbReference type="Gene3D" id="3.20.180.20">
    <property type="entry name" value="Dynein heavy chain, N-terminal domain 2"/>
    <property type="match status" value="1"/>
</dbReference>
<feature type="coiled-coil region" evidence="2">
    <location>
        <begin position="30"/>
        <end position="57"/>
    </location>
</feature>
<dbReference type="InterPro" id="IPR026983">
    <property type="entry name" value="DHC"/>
</dbReference>
<organism evidence="5 6">
    <name type="scientific">Cardiosporidium cionae</name>
    <dbReference type="NCBI Taxonomy" id="476202"/>
    <lineage>
        <taxon>Eukaryota</taxon>
        <taxon>Sar</taxon>
        <taxon>Alveolata</taxon>
        <taxon>Apicomplexa</taxon>
        <taxon>Aconoidasida</taxon>
        <taxon>Nephromycida</taxon>
        <taxon>Cardiosporidium</taxon>
    </lineage>
</organism>
<dbReference type="Gene3D" id="1.20.140.100">
    <property type="entry name" value="Dynein heavy chain, N-terminal domain 2"/>
    <property type="match status" value="1"/>
</dbReference>
<keyword evidence="2" id="KW-0175">Coiled coil</keyword>
<dbReference type="Proteomes" id="UP000823046">
    <property type="component" value="Unassembled WGS sequence"/>
</dbReference>
<evidence type="ECO:0000313" key="6">
    <source>
        <dbReference type="Proteomes" id="UP000823046"/>
    </source>
</evidence>
<evidence type="ECO:0000259" key="4">
    <source>
        <dbReference type="Pfam" id="PF08393"/>
    </source>
</evidence>
<dbReference type="PANTHER" id="PTHR46532:SF4">
    <property type="entry name" value="AAA+ ATPASE DOMAIN-CONTAINING PROTEIN"/>
    <property type="match status" value="1"/>
</dbReference>
<dbReference type="InterPro" id="IPR013594">
    <property type="entry name" value="Dynein_heavy_tail"/>
</dbReference>
<protein>
    <submittedName>
        <fullName evidence="5">Dynein heavy chain family protein</fullName>
    </submittedName>
</protein>
<sequence>SSDFGAQREINLAFKLFLTIDVLDVSRSGNEVWEAAKKAYNDKIDRAESQITARLREQLGSAKSSSEMFQVFSQFNSLFFRPRIRGAIQEYQSILIQQVKEDLKKLQNKYLIGYTLSEAANICTIRNISPIAGSIVWARQIERRLQNLLKRIEDVLGRGWEQHSEGQPLKQDVDVFLSKLDPLGLFEQWLRDMKDIKRIDDSSKIFTIRKLGGRGYDLQINYPMEVLFVFKEVQHLQSMQFRVPYSIKILSDESKLCYPFATLLQETVRSYLQTNMHLQEREMGSAYGKATAALVSFFRKEVQELLAEGMHLSWNSSSLELFTRKLSDKVFLFERKVEDAFHQSQLVLDALEKLRFLSISKANVSEFFNVLKTTQTYINEFRLQNFSNIKEWFVQIDVQVETYLLERLTEVMKKWIEEFSHWPAMGTSLVADGFLHEFKVRNQVLQLFPPTQAARQYWYGHLHQTMGLIAYLPRLRCTSTGDTSHASSGVVTQKGEEMAVLEIPNPIEGMPPHTITYPKDSSYRHIVLYLDNSVLESAYDAIEGTVNSLTEYAATWLQYQSLWDVDVNEVLLQMEDSIDVWRQLLSEIKASRSTFDTSETRRVIGPLVVDYRQIQVKVNTKYDQWHRDILNAFGNKVHEKSVAISHDIQKRLQDLELQNTFQELPSGVETLSVGGADLTALTFLSLSDIHCEAFFSFCGTSTGGLTPTEDPLQRLSGHIITFIRNVQEGEDLEAAWPSRIEALRMSERLLQRQRYAFPSEWLWIDTVEGAWETFQQLLHHQAALLQQRFISLYTLVKVYHHHIQTHLGILYDEWKRNRPIHFDIPPSQALRFLHTLEQRLVGIRGDFDKAIELKSIVLQLLLHLQTQKVTPLIAEASASLFSMIEEFSADLQPSATIIGGAPFLRPDALEEEILSLKGVWTELKRLHDSVLTISETQWSIVLPKKIRLQLEDMLQTIKKIPARFRQYEAFEDFNKTVEEYLSLNLLVTEMKTEALKERHWKQILQKLRLKVSLSEMTIGNIWAADLKTHEQAIKEILSQAQGELAVEEFLRNIKDHWTDYELELVNYQNKCKLIRGWDDLFQLIDDHLNALQSMKLSPYFKLFEEDALNWDKKLNRLRLLLDSWKEVQRKWIYLEGVFKGSSDIQLLLPNEYQRFKTIDSEFLGIMKKAANKPKLLDLVAIEGFQKQLDRLSDLLSKVQKALGEYLSKQRADFPRFYFVGDEDLLEMIGNAKVIGAVQRHLNKMFAGITYLCTDTDDLIHAMRSKEGEEVPFIEPISIKSYSSLKEWLSAVEKSMYHTMATVLDASVFALRDIDIQKDIATTKDGDLFNWIGIYPSQIVLLALQIDWTDRCEKALSSSHTMDSLTAVLNHCLALLTYLADKVVGKMAPVTRQKIVQIMTELVHQRDVLRYLIVSNVASVSDFRWLQYMRFY</sequence>
<proteinExistence type="inferred from homology"/>
<evidence type="ECO:0000259" key="3">
    <source>
        <dbReference type="Pfam" id="PF08385"/>
    </source>
</evidence>
<dbReference type="EMBL" id="JADAQX010001252">
    <property type="protein sequence ID" value="KAF8817901.1"/>
    <property type="molecule type" value="Genomic_DNA"/>
</dbReference>
<dbReference type="Gene3D" id="1.10.287.2620">
    <property type="match status" value="1"/>
</dbReference>
<dbReference type="Pfam" id="PF08385">
    <property type="entry name" value="DHC_N1"/>
    <property type="match status" value="1"/>
</dbReference>
<dbReference type="InterPro" id="IPR042228">
    <property type="entry name" value="Dynein_linker_3"/>
</dbReference>
<gene>
    <name evidence="5" type="ORF">IE077_002965</name>
</gene>
<name>A0ABQ7J4E3_9APIC</name>
<keyword evidence="6" id="KW-1185">Reference proteome</keyword>
<dbReference type="PANTHER" id="PTHR46532">
    <property type="entry name" value="MALE FERTILITY FACTOR KL5"/>
    <property type="match status" value="1"/>
</dbReference>
<accession>A0ABQ7J4E3</accession>
<feature type="domain" description="Dynein heavy chain linker" evidence="4">
    <location>
        <begin position="908"/>
        <end position="1304"/>
    </location>
</feature>
<feature type="domain" description="Dynein heavy chain tail" evidence="3">
    <location>
        <begin position="13"/>
        <end position="320"/>
    </location>
</feature>
<reference evidence="5 6" key="1">
    <citation type="journal article" date="2020" name="bioRxiv">
        <title>Metabolic contributions of an alphaproteobacterial endosymbiont in the apicomplexan Cardiosporidium cionae.</title>
        <authorList>
            <person name="Hunter E.S."/>
            <person name="Paight C.J."/>
            <person name="Lane C.E."/>
        </authorList>
    </citation>
    <scope>NUCLEOTIDE SEQUENCE [LARGE SCALE GENOMIC DNA]</scope>
    <source>
        <strain evidence="5">ESH_2018</strain>
    </source>
</reference>
<feature type="non-terminal residue" evidence="5">
    <location>
        <position position="1"/>
    </location>
</feature>
<comment type="caution">
    <text evidence="5">The sequence shown here is derived from an EMBL/GenBank/DDBJ whole genome shotgun (WGS) entry which is preliminary data.</text>
</comment>
<dbReference type="InterPro" id="IPR013602">
    <property type="entry name" value="Dynein_heavy_linker"/>
</dbReference>
<comment type="similarity">
    <text evidence="1">Belongs to the dynein heavy chain family.</text>
</comment>
<evidence type="ECO:0000256" key="2">
    <source>
        <dbReference type="SAM" id="Coils"/>
    </source>
</evidence>
<dbReference type="Pfam" id="PF08393">
    <property type="entry name" value="DHC_N2"/>
    <property type="match status" value="1"/>
</dbReference>
<evidence type="ECO:0000256" key="1">
    <source>
        <dbReference type="ARBA" id="ARBA00008887"/>
    </source>
</evidence>
<dbReference type="InterPro" id="IPR042222">
    <property type="entry name" value="Dynein_2_N"/>
</dbReference>